<evidence type="ECO:0000256" key="9">
    <source>
        <dbReference type="PIRSR" id="PIRSR004682-3"/>
    </source>
</evidence>
<organism evidence="11">
    <name type="scientific">candidate division CPR3 bacterium</name>
    <dbReference type="NCBI Taxonomy" id="2268181"/>
    <lineage>
        <taxon>Bacteria</taxon>
        <taxon>Bacteria division CPR3</taxon>
    </lineage>
</organism>
<evidence type="ECO:0000256" key="1">
    <source>
        <dbReference type="ARBA" id="ARBA00004496"/>
    </source>
</evidence>
<dbReference type="InterPro" id="IPR036412">
    <property type="entry name" value="HAD-like_sf"/>
</dbReference>
<proteinExistence type="inferred from homology"/>
<comment type="similarity">
    <text evidence="7">Belongs to the gmhB family.</text>
</comment>
<gene>
    <name evidence="11" type="ORF">ENV41_01730</name>
</gene>
<evidence type="ECO:0000256" key="10">
    <source>
        <dbReference type="PIRSR" id="PIRSR004682-4"/>
    </source>
</evidence>
<feature type="binding site" evidence="10">
    <location>
        <position position="7"/>
    </location>
    <ligand>
        <name>Mg(2+)</name>
        <dbReference type="ChEBI" id="CHEBI:18420"/>
    </ligand>
</feature>
<dbReference type="GO" id="GO:0016791">
    <property type="term" value="F:phosphatase activity"/>
    <property type="evidence" value="ECO:0007669"/>
    <property type="project" value="InterPro"/>
</dbReference>
<dbReference type="GO" id="GO:0005737">
    <property type="term" value="C:cytoplasm"/>
    <property type="evidence" value="ECO:0007669"/>
    <property type="project" value="UniProtKB-SubCell"/>
</dbReference>
<feature type="binding site" evidence="10">
    <location>
        <position position="88"/>
    </location>
    <ligand>
        <name>Zn(2+)</name>
        <dbReference type="ChEBI" id="CHEBI:29105"/>
    </ligand>
</feature>
<feature type="active site" description="Nucleophile" evidence="8">
    <location>
        <position position="7"/>
    </location>
</feature>
<feature type="binding site" evidence="10">
    <location>
        <position position="125"/>
    </location>
    <ligand>
        <name>Mg(2+)</name>
        <dbReference type="ChEBI" id="CHEBI:18420"/>
    </ligand>
</feature>
<dbReference type="GO" id="GO:0046872">
    <property type="term" value="F:metal ion binding"/>
    <property type="evidence" value="ECO:0007669"/>
    <property type="project" value="UniProtKB-KW"/>
</dbReference>
<evidence type="ECO:0000256" key="2">
    <source>
        <dbReference type="ARBA" id="ARBA00022490"/>
    </source>
</evidence>
<feature type="binding site" evidence="10">
    <location>
        <position position="90"/>
    </location>
    <ligand>
        <name>Zn(2+)</name>
        <dbReference type="ChEBI" id="CHEBI:29105"/>
    </ligand>
</feature>
<dbReference type="EC" id="3.1.3.-" evidence="7"/>
<dbReference type="Pfam" id="PF13242">
    <property type="entry name" value="Hydrolase_like"/>
    <property type="match status" value="1"/>
</dbReference>
<comment type="cofactor">
    <cofactor evidence="10">
        <name>Zn(2+)</name>
        <dbReference type="ChEBI" id="CHEBI:29105"/>
    </cofactor>
</comment>
<comment type="subcellular location">
    <subcellularLocation>
        <location evidence="1 7">Cytoplasm</location>
    </subcellularLocation>
</comment>
<keyword evidence="10" id="KW-0862">Zinc</keyword>
<dbReference type="Gene3D" id="3.40.50.1000">
    <property type="entry name" value="HAD superfamily/HAD-like"/>
    <property type="match status" value="1"/>
</dbReference>
<dbReference type="EMBL" id="DTGG01000058">
    <property type="protein sequence ID" value="HFZ08835.1"/>
    <property type="molecule type" value="Genomic_DNA"/>
</dbReference>
<dbReference type="AlphaFoldDB" id="A0A7V3N5Y7"/>
<evidence type="ECO:0000313" key="11">
    <source>
        <dbReference type="EMBL" id="HFZ08835.1"/>
    </source>
</evidence>
<feature type="binding site" evidence="10">
    <location>
        <position position="9"/>
    </location>
    <ligand>
        <name>Mg(2+)</name>
        <dbReference type="ChEBI" id="CHEBI:18420"/>
    </ligand>
</feature>
<evidence type="ECO:0000256" key="5">
    <source>
        <dbReference type="ARBA" id="ARBA00023277"/>
    </source>
</evidence>
<dbReference type="PANTHER" id="PTHR42891:SF1">
    <property type="entry name" value="D-GLYCERO-BETA-D-MANNO-HEPTOSE-1,7-BISPHOSPHATE 7-PHOSPHATASE"/>
    <property type="match status" value="1"/>
</dbReference>
<protein>
    <recommendedName>
        <fullName evidence="6 7">D,D-heptose 1,7-bisphosphate phosphatase</fullName>
        <ecNumber evidence="7">3.1.3.-</ecNumber>
    </recommendedName>
</protein>
<dbReference type="InterPro" id="IPR006549">
    <property type="entry name" value="HAD-SF_hydro_IIIA"/>
</dbReference>
<evidence type="ECO:0000256" key="8">
    <source>
        <dbReference type="PIRSR" id="PIRSR004682-1"/>
    </source>
</evidence>
<dbReference type="InterPro" id="IPR006543">
    <property type="entry name" value="Histidinol-phos"/>
</dbReference>
<keyword evidence="10" id="KW-0460">Magnesium</keyword>
<evidence type="ECO:0000256" key="6">
    <source>
        <dbReference type="ARBA" id="ARBA00031828"/>
    </source>
</evidence>
<keyword evidence="2 7" id="KW-0963">Cytoplasm</keyword>
<feature type="binding site" evidence="10">
    <location>
        <position position="96"/>
    </location>
    <ligand>
        <name>Zn(2+)</name>
        <dbReference type="ChEBI" id="CHEBI:29105"/>
    </ligand>
</feature>
<evidence type="ECO:0000256" key="3">
    <source>
        <dbReference type="ARBA" id="ARBA00022723"/>
    </source>
</evidence>
<feature type="binding site" evidence="10">
    <location>
        <position position="98"/>
    </location>
    <ligand>
        <name>Zn(2+)</name>
        <dbReference type="ChEBI" id="CHEBI:29105"/>
    </ligand>
</feature>
<sequence length="174" mass="20326">MKAFLFDRDGTLIINKHYLSSPTGIRFLPCAIDTLKYLFSNGYKLFIITNQSGVKRGHYSKSRIDEIHRELMMRLQIEKVYISGIFYCEHHPNERCNCRKPGDYFLKLLIRKYDLDPSVSYFVGDRREDIELGKKWGLKTILIKNPLNVEIVNLAEYAIDSLCEIPEILNEKSS</sequence>
<keyword evidence="4 7" id="KW-0378">Hydrolase</keyword>
<dbReference type="InterPro" id="IPR023214">
    <property type="entry name" value="HAD_sf"/>
</dbReference>
<keyword evidence="3 10" id="KW-0479">Metal-binding</keyword>
<evidence type="ECO:0000256" key="4">
    <source>
        <dbReference type="ARBA" id="ARBA00022801"/>
    </source>
</evidence>
<feature type="active site" description="Proton donor" evidence="8">
    <location>
        <position position="9"/>
    </location>
</feature>
<dbReference type="PIRSF" id="PIRSF004682">
    <property type="entry name" value="GmhB"/>
    <property type="match status" value="1"/>
</dbReference>
<comment type="cofactor">
    <cofactor evidence="10">
        <name>Mg(2+)</name>
        <dbReference type="ChEBI" id="CHEBI:18420"/>
    </cofactor>
</comment>
<dbReference type="InterPro" id="IPR004446">
    <property type="entry name" value="Heptose_bisP_phosphatase"/>
</dbReference>
<keyword evidence="5 7" id="KW-0119">Carbohydrate metabolism</keyword>
<dbReference type="NCBIfam" id="TIGR01662">
    <property type="entry name" value="HAD-SF-IIIA"/>
    <property type="match status" value="1"/>
</dbReference>
<dbReference type="PANTHER" id="PTHR42891">
    <property type="entry name" value="D-GLYCERO-BETA-D-MANNO-HEPTOSE-1,7-BISPHOSPHATE 7-PHOSPHATASE"/>
    <property type="match status" value="1"/>
</dbReference>
<feature type="site" description="Stabilizes the phosphoryl group" evidence="9">
    <location>
        <position position="100"/>
    </location>
</feature>
<accession>A0A7V3N5Y7</accession>
<feature type="site" description="Stabilizes the phosphoryl group" evidence="9">
    <location>
        <position position="49"/>
    </location>
</feature>
<dbReference type="NCBIfam" id="TIGR01656">
    <property type="entry name" value="Histidinol-ppas"/>
    <property type="match status" value="1"/>
</dbReference>
<name>A0A7V3N5Y7_UNCC3</name>
<feature type="site" description="Contributes to substrate recognition" evidence="9">
    <location>
        <position position="99"/>
    </location>
</feature>
<evidence type="ECO:0000256" key="7">
    <source>
        <dbReference type="PIRNR" id="PIRNR004682"/>
    </source>
</evidence>
<reference evidence="11" key="1">
    <citation type="journal article" date="2020" name="mSystems">
        <title>Genome- and Community-Level Interaction Insights into Carbon Utilization and Element Cycling Functions of Hydrothermarchaeota in Hydrothermal Sediment.</title>
        <authorList>
            <person name="Zhou Z."/>
            <person name="Liu Y."/>
            <person name="Xu W."/>
            <person name="Pan J."/>
            <person name="Luo Z.H."/>
            <person name="Li M."/>
        </authorList>
    </citation>
    <scope>NUCLEOTIDE SEQUENCE [LARGE SCALE GENOMIC DNA]</scope>
    <source>
        <strain evidence="11">SpSt-757</strain>
    </source>
</reference>
<comment type="caution">
    <text evidence="11">The sequence shown here is derived from an EMBL/GenBank/DDBJ whole genome shotgun (WGS) entry which is preliminary data.</text>
</comment>
<dbReference type="GO" id="GO:0005975">
    <property type="term" value="P:carbohydrate metabolic process"/>
    <property type="evidence" value="ECO:0007669"/>
    <property type="project" value="InterPro"/>
</dbReference>
<dbReference type="SUPFAM" id="SSF56784">
    <property type="entry name" value="HAD-like"/>
    <property type="match status" value="1"/>
</dbReference>